<dbReference type="RefSeq" id="WP_200243450.1">
    <property type="nucleotide sequence ID" value="NZ_NRRY01000015.1"/>
</dbReference>
<dbReference type="EMBL" id="NRRY01000015">
    <property type="protein sequence ID" value="MBK1618889.1"/>
    <property type="molecule type" value="Genomic_DNA"/>
</dbReference>
<evidence type="ECO:0000313" key="2">
    <source>
        <dbReference type="Proteomes" id="UP001138768"/>
    </source>
</evidence>
<dbReference type="Pfam" id="PF09720">
    <property type="entry name" value="Unstab_antitox"/>
    <property type="match status" value="1"/>
</dbReference>
<proteinExistence type="predicted"/>
<keyword evidence="2" id="KW-1185">Reference proteome</keyword>
<gene>
    <name evidence="1" type="ORF">CKO42_10685</name>
</gene>
<accession>A0A9X0W8R8</accession>
<dbReference type="NCBIfam" id="TIGR02574">
    <property type="entry name" value="stabl_TIGR02574"/>
    <property type="match status" value="1"/>
</dbReference>
<dbReference type="Proteomes" id="UP001138768">
    <property type="component" value="Unassembled WGS sequence"/>
</dbReference>
<protein>
    <submittedName>
        <fullName evidence="1">Addiction module protein</fullName>
    </submittedName>
</protein>
<sequence>MNTKELIDQAIALPVEERALVVDSLLRSLNPPQSEIDAQWAKESRRRLTALRSGQVEAISGEVVFQRVWDRFK</sequence>
<name>A0A9X0W8R8_9GAMM</name>
<organism evidence="1 2">
    <name type="scientific">Lamprobacter modestohalophilus</name>
    <dbReference type="NCBI Taxonomy" id="1064514"/>
    <lineage>
        <taxon>Bacteria</taxon>
        <taxon>Pseudomonadati</taxon>
        <taxon>Pseudomonadota</taxon>
        <taxon>Gammaproteobacteria</taxon>
        <taxon>Chromatiales</taxon>
        <taxon>Chromatiaceae</taxon>
        <taxon>Lamprobacter</taxon>
    </lineage>
</organism>
<dbReference type="InterPro" id="IPR013406">
    <property type="entry name" value="CHP02574_addiction_mod"/>
</dbReference>
<comment type="caution">
    <text evidence="1">The sequence shown here is derived from an EMBL/GenBank/DDBJ whole genome shotgun (WGS) entry which is preliminary data.</text>
</comment>
<evidence type="ECO:0000313" key="1">
    <source>
        <dbReference type="EMBL" id="MBK1618889.1"/>
    </source>
</evidence>
<reference evidence="1 2" key="1">
    <citation type="journal article" date="2020" name="Microorganisms">
        <title>Osmotic Adaptation and Compatible Solute Biosynthesis of Phototrophic Bacteria as Revealed from Genome Analyses.</title>
        <authorList>
            <person name="Imhoff J.F."/>
            <person name="Rahn T."/>
            <person name="Kunzel S."/>
            <person name="Keller A."/>
            <person name="Neulinger S.C."/>
        </authorList>
    </citation>
    <scope>NUCLEOTIDE SEQUENCE [LARGE SCALE GENOMIC DNA]</scope>
    <source>
        <strain evidence="1 2">DSM 25653</strain>
    </source>
</reference>
<dbReference type="AlphaFoldDB" id="A0A9X0W8R8"/>